<keyword evidence="8 13" id="KW-0472">Membrane</keyword>
<comment type="caution">
    <text evidence="11">Lacks conserved residue(s) required for the propagation of feature annotation.</text>
</comment>
<dbReference type="FunFam" id="2.10.25.10:FF:000122">
    <property type="entry name" value="Protein crumbs homolog 2"/>
    <property type="match status" value="1"/>
</dbReference>
<evidence type="ECO:0000256" key="13">
    <source>
        <dbReference type="RuleBase" id="RU280815"/>
    </source>
</evidence>
<feature type="domain" description="DSL" evidence="17">
    <location>
        <begin position="182"/>
        <end position="223"/>
    </location>
</feature>
<dbReference type="Gene3D" id="2.10.25.140">
    <property type="match status" value="1"/>
</dbReference>
<feature type="domain" description="EGF-like" evidence="16">
    <location>
        <begin position="333"/>
        <end position="369"/>
    </location>
</feature>
<dbReference type="SUPFAM" id="SSF57196">
    <property type="entry name" value="EGF/Laminin"/>
    <property type="match status" value="14"/>
</dbReference>
<evidence type="ECO:0000256" key="11">
    <source>
        <dbReference type="PROSITE-ProRule" id="PRU00076"/>
    </source>
</evidence>
<dbReference type="GO" id="GO:0048646">
    <property type="term" value="P:anatomical structure formation involved in morphogenesis"/>
    <property type="evidence" value="ECO:0007669"/>
    <property type="project" value="UniProtKB-ARBA"/>
</dbReference>
<evidence type="ECO:0000256" key="5">
    <source>
        <dbReference type="ARBA" id="ARBA00022729"/>
    </source>
</evidence>
<dbReference type="PROSITE" id="PS01187">
    <property type="entry name" value="EGF_CA"/>
    <property type="match status" value="3"/>
</dbReference>
<evidence type="ECO:0000259" key="16">
    <source>
        <dbReference type="PROSITE" id="PS50026"/>
    </source>
</evidence>
<dbReference type="InterPro" id="IPR018097">
    <property type="entry name" value="EGF_Ca-bd_CS"/>
</dbReference>
<dbReference type="PRINTS" id="PR00010">
    <property type="entry name" value="EGFBLOOD"/>
</dbReference>
<feature type="chain" id="PRO_5033211497" description="Delta-like protein" evidence="15">
    <location>
        <begin position="26"/>
        <end position="1260"/>
    </location>
</feature>
<feature type="disulfide bond" evidence="11">
    <location>
        <begin position="478"/>
        <end position="487"/>
    </location>
</feature>
<dbReference type="GO" id="GO:0016020">
    <property type="term" value="C:membrane"/>
    <property type="evidence" value="ECO:0007669"/>
    <property type="project" value="UniProtKB-SubCell"/>
</dbReference>
<dbReference type="CDD" id="cd00054">
    <property type="entry name" value="EGF_CA"/>
    <property type="match status" value="9"/>
</dbReference>
<feature type="disulfide bond" evidence="11">
    <location>
        <begin position="713"/>
        <end position="722"/>
    </location>
</feature>
<gene>
    <name evidence="18" type="ORF">EgrG_000744300</name>
</gene>
<dbReference type="GO" id="GO:0005509">
    <property type="term" value="F:calcium ion binding"/>
    <property type="evidence" value="ECO:0007669"/>
    <property type="project" value="InterPro"/>
</dbReference>
<dbReference type="GO" id="GO:0035282">
    <property type="term" value="P:segmentation"/>
    <property type="evidence" value="ECO:0007669"/>
    <property type="project" value="UniProtKB-ARBA"/>
</dbReference>
<feature type="transmembrane region" description="Helical" evidence="14">
    <location>
        <begin position="1170"/>
        <end position="1194"/>
    </location>
</feature>
<proteinExistence type="predicted"/>
<dbReference type="Pfam" id="PF00008">
    <property type="entry name" value="EGF"/>
    <property type="match status" value="7"/>
</dbReference>
<feature type="domain" description="EGF-like" evidence="16">
    <location>
        <begin position="772"/>
        <end position="809"/>
    </location>
</feature>
<feature type="disulfide bond" evidence="11">
    <location>
        <begin position="611"/>
        <end position="628"/>
    </location>
</feature>
<dbReference type="InterPro" id="IPR000152">
    <property type="entry name" value="EGF-type_Asp/Asn_hydroxyl_site"/>
</dbReference>
<keyword evidence="3 11" id="KW-0245">EGF-like domain</keyword>
<feature type="disulfide bond" evidence="11">
    <location>
        <begin position="837"/>
        <end position="846"/>
    </location>
</feature>
<dbReference type="InterPro" id="IPR001774">
    <property type="entry name" value="DSL"/>
</dbReference>
<dbReference type="FunFam" id="2.10.25.10:FF:000012">
    <property type="entry name" value="Delta-like protein"/>
    <property type="match status" value="1"/>
</dbReference>
<dbReference type="InterPro" id="IPR056986">
    <property type="entry name" value="JAG1_1/2_dom"/>
</dbReference>
<dbReference type="Proteomes" id="UP000492820">
    <property type="component" value="Unassembled WGS sequence"/>
</dbReference>
<feature type="disulfide bond" evidence="11">
    <location>
        <begin position="359"/>
        <end position="368"/>
    </location>
</feature>
<evidence type="ECO:0000313" key="19">
    <source>
        <dbReference type="Proteomes" id="UP000492820"/>
    </source>
</evidence>
<evidence type="ECO:0000256" key="7">
    <source>
        <dbReference type="ARBA" id="ARBA00022989"/>
    </source>
</evidence>
<dbReference type="Gene3D" id="2.10.25.10">
    <property type="entry name" value="Laminin"/>
    <property type="match status" value="15"/>
</dbReference>
<organism evidence="18">
    <name type="scientific">Echinococcus granulosus</name>
    <name type="common">Hydatid tapeworm</name>
    <dbReference type="NCBI Taxonomy" id="6210"/>
    <lineage>
        <taxon>Eukaryota</taxon>
        <taxon>Metazoa</taxon>
        <taxon>Spiralia</taxon>
        <taxon>Lophotrochozoa</taxon>
        <taxon>Platyhelminthes</taxon>
        <taxon>Cestoda</taxon>
        <taxon>Eucestoda</taxon>
        <taxon>Cyclophyllidea</taxon>
        <taxon>Taeniidae</taxon>
        <taxon>Echinococcus</taxon>
        <taxon>Echinococcus granulosus group</taxon>
    </lineage>
</organism>
<dbReference type="FunFam" id="2.10.25.10:FF:000117">
    <property type="entry name" value="Delta-like protein"/>
    <property type="match status" value="1"/>
</dbReference>
<sequence length="1260" mass="138697">MNRPAFSSYLLILIFLLSTPWIIKASVPVARLEVAIYQFENNLNYRFRSDCCLRPSEGCDSQCDLVFRLCFRPFDVEEREEQEDKVESICEVGSTNVSRKDMVKKSGKESYLWKSLNILDRWPTLYTMILEVFDAKPDGVSTSTYLVDRTLHRNILLPTTPPQWQSIVVESTSSTYRLSMRLACTPHHFGLKCAVECQPKAGRFTCDRHGNRICEKGWSGENCDRPMCRKGCHPTHGICKSPNECVCVNGWKGELCDECITYPGCQHGTCDNAPFTCHCLPNWGGAFCDQDLDYCGRHKPCLNGGICKNTNITSQPFHCICPRGYRGDTCEKKLKPCELNPCKRGHCRGNSDGGFDCVCEPGWRGELCDQNIDFCEQNLCMNGGRCQDLDGLGFRCDCPRGFQGSVCQLRSPCIDSQCVHAHKCTQLATASHGGIKHDCLCLPGWTGELCDQNIDDCVDKCLNGGTCHDLIGDYYCTCPEGFSGRNCEVNRKCASNPCKNEGVCVEVEGGFQCVCPEGVTGTLCEFARRGCDPNPCENQAPCYNLSPYDYYCKCNEGFYGRRCEHRRPYCGPEGCSSLLDPCADTKSSLQVPLLPAVTFNAQSSAIPTESCGEHGICLHDPVTSQYSCVCENGYTGRFCQQLKDNCAEMGHLCRNGATCVNGEADAFYCLCTEGFTGTFCERELQPCDSEPCRNGAYCQQMEVTGDVSFQCRCTPGWSGRWCHLPMPRSPCQVSQPCHNGGVCLDDALSSHGFFCQCPAGWTGLFCQTRSLEYQACENGNFCRNGGTCINVGEGIYCLCPPGFAGGRCEEDIDECRNNPCQNGGECRDLVNGFECICAEGFMGVDCRHNIDECVDHPCAYGARCVDRIGTYECICPEGRSGRHCEEVIAPIAPKPPSCRFNHRIYDHGEKWASYCATCECVEGNIVCKREFCGYWTCLTASRENDPFACKEGEECHLLSTAPSPPLCLTPPCYARARCVNASLAEISAVSPTPPGLPPALPGCRPASVRLTNQCARLAVVVSRSRLPYGVTVEDFCNAVRALPAVEQTRAATNEGGLLGMSCGLAGRQLDYPSDLAYIEVTLSSTDERIRKAEDGREFVFVQRFAHSIATAIRENASTNITTQFHHLPSFALMVGAESQDHYWHTILHGVAEINVETVLVKDDEIPHNPLLVPLACCLVVAVGALCTCIICVCAHRKHQELIEKYAASTTTKQPPTSSVTVVSTAPGATLAPQAATTHYYQTTIVFPTPGQQQQQQRSGR</sequence>
<dbReference type="SMART" id="SM00051">
    <property type="entry name" value="DSL"/>
    <property type="match status" value="1"/>
</dbReference>
<dbReference type="InterPro" id="IPR000742">
    <property type="entry name" value="EGF"/>
</dbReference>
<feature type="domain" description="EGF-like" evidence="16">
    <location>
        <begin position="727"/>
        <end position="767"/>
    </location>
</feature>
<keyword evidence="10" id="KW-0325">Glycoprotein</keyword>
<dbReference type="Pfam" id="PF23575">
    <property type="entry name" value="JAG1"/>
    <property type="match status" value="1"/>
</dbReference>
<feature type="disulfide bond" evidence="11">
    <location>
        <begin position="247"/>
        <end position="256"/>
    </location>
</feature>
<dbReference type="Pfam" id="PF21700">
    <property type="entry name" value="EGF_DL_JAG"/>
    <property type="match status" value="1"/>
</dbReference>
<dbReference type="OrthoDB" id="283575at2759"/>
<feature type="disulfide bond" evidence="11">
    <location>
        <begin position="515"/>
        <end position="524"/>
    </location>
</feature>
<feature type="domain" description="EGF-like" evidence="16">
    <location>
        <begin position="291"/>
        <end position="331"/>
    </location>
</feature>
<protein>
    <recommendedName>
        <fullName evidence="13">Delta-like protein</fullName>
    </recommendedName>
</protein>
<comment type="function">
    <text evidence="13">Putative Notch ligand involved in the mediation of Notch signaling.</text>
</comment>
<keyword evidence="4 13" id="KW-0812">Transmembrane</keyword>
<feature type="disulfide bond" evidence="11">
    <location>
        <begin position="337"/>
        <end position="347"/>
    </location>
</feature>
<dbReference type="GO" id="GO:0009952">
    <property type="term" value="P:anterior/posterior pattern specification"/>
    <property type="evidence" value="ECO:0007669"/>
    <property type="project" value="UniProtKB-ARBA"/>
</dbReference>
<evidence type="ECO:0000256" key="1">
    <source>
        <dbReference type="ARBA" id="ARBA00004479"/>
    </source>
</evidence>
<dbReference type="PROSITE" id="PS00022">
    <property type="entry name" value="EGF_1"/>
    <property type="match status" value="16"/>
</dbReference>
<keyword evidence="5 13" id="KW-0732">Signal</keyword>
<dbReference type="Pfam" id="PF01414">
    <property type="entry name" value="DSL"/>
    <property type="match status" value="1"/>
</dbReference>
<feature type="disulfide bond" evidence="11">
    <location>
        <begin position="554"/>
        <end position="563"/>
    </location>
</feature>
<dbReference type="GO" id="GO:0007219">
    <property type="term" value="P:Notch signaling pathway"/>
    <property type="evidence" value="ECO:0007669"/>
    <property type="project" value="TreeGrafter"/>
</dbReference>
<evidence type="ECO:0000256" key="15">
    <source>
        <dbReference type="SAM" id="SignalP"/>
    </source>
</evidence>
<dbReference type="PANTHER" id="PTHR12916:SF4">
    <property type="entry name" value="UNINFLATABLE, ISOFORM C"/>
    <property type="match status" value="1"/>
</dbReference>
<evidence type="ECO:0000256" key="14">
    <source>
        <dbReference type="SAM" id="Phobius"/>
    </source>
</evidence>
<feature type="domain" description="EGF-like" evidence="16">
    <location>
        <begin position="683"/>
        <end position="723"/>
    </location>
</feature>
<evidence type="ECO:0000256" key="10">
    <source>
        <dbReference type="ARBA" id="ARBA00023180"/>
    </source>
</evidence>
<dbReference type="PROSITE" id="PS50026">
    <property type="entry name" value="EGF_3"/>
    <property type="match status" value="15"/>
</dbReference>
<dbReference type="FunFam" id="2.10.25.10:FF:000173">
    <property type="entry name" value="Neurogenic locus notch protein 2"/>
    <property type="match status" value="1"/>
</dbReference>
<dbReference type="FunFam" id="2.10.25.10:FF:000472">
    <property type="entry name" value="Uncharacterized protein, isoform A"/>
    <property type="match status" value="1"/>
</dbReference>
<feature type="domain" description="EGF-like" evidence="16">
    <location>
        <begin position="371"/>
        <end position="408"/>
    </location>
</feature>
<dbReference type="FunFam" id="2.10.25.10:FF:000294">
    <property type="entry name" value="Delta-like protein"/>
    <property type="match status" value="1"/>
</dbReference>
<dbReference type="InterPro" id="IPR001881">
    <property type="entry name" value="EGF-like_Ca-bd_dom"/>
</dbReference>
<evidence type="ECO:0000313" key="18">
    <source>
        <dbReference type="EMBL" id="CDS15041.1"/>
    </source>
</evidence>
<feature type="disulfide bond" evidence="11">
    <location>
        <begin position="630"/>
        <end position="639"/>
    </location>
</feature>
<dbReference type="Pfam" id="PF25024">
    <property type="entry name" value="EGF_TEN"/>
    <property type="match status" value="1"/>
</dbReference>
<reference evidence="20" key="3">
    <citation type="submission" date="2020-10" db="UniProtKB">
        <authorList>
            <consortium name="WormBaseParasite"/>
        </authorList>
    </citation>
    <scope>IDENTIFICATION</scope>
</reference>
<feature type="disulfide bond" evidence="12">
    <location>
        <begin position="214"/>
        <end position="223"/>
    </location>
</feature>
<evidence type="ECO:0000256" key="3">
    <source>
        <dbReference type="ARBA" id="ARBA00022536"/>
    </source>
</evidence>
<feature type="disulfide bond" evidence="11">
    <location>
        <begin position="398"/>
        <end position="407"/>
    </location>
</feature>
<evidence type="ECO:0000259" key="17">
    <source>
        <dbReference type="PROSITE" id="PS51051"/>
    </source>
</evidence>
<dbReference type="PROSITE" id="PS01186">
    <property type="entry name" value="EGF_2"/>
    <property type="match status" value="12"/>
</dbReference>
<feature type="domain" description="EGF-like" evidence="16">
    <location>
        <begin position="600"/>
        <end position="640"/>
    </location>
</feature>
<feature type="disulfide bond" evidence="12">
    <location>
        <begin position="184"/>
        <end position="193"/>
    </location>
</feature>
<feature type="disulfide bond" evidence="11">
    <location>
        <begin position="441"/>
        <end position="450"/>
    </location>
</feature>
<evidence type="ECO:0000256" key="2">
    <source>
        <dbReference type="ARBA" id="ARBA00022473"/>
    </source>
</evidence>
<evidence type="ECO:0000313" key="20">
    <source>
        <dbReference type="WBParaSite" id="EgrG_000744300"/>
    </source>
</evidence>
<dbReference type="EMBL" id="LK028576">
    <property type="protein sequence ID" value="CDS15041.1"/>
    <property type="molecule type" value="Genomic_DNA"/>
</dbReference>
<dbReference type="GO" id="GO:0048863">
    <property type="term" value="P:stem cell differentiation"/>
    <property type="evidence" value="ECO:0007669"/>
    <property type="project" value="UniProtKB-ARBA"/>
</dbReference>
<dbReference type="AlphaFoldDB" id="A0A068WBH6"/>
<dbReference type="WBParaSite" id="EgrG_000744300">
    <property type="protein sequence ID" value="EgrG_000744300"/>
    <property type="gene ID" value="EgrG_000744300"/>
</dbReference>
<keyword evidence="7 13" id="KW-1133">Transmembrane helix</keyword>
<feature type="domain" description="EGF-like" evidence="16">
    <location>
        <begin position="453"/>
        <end position="488"/>
    </location>
</feature>
<keyword evidence="9 11" id="KW-1015">Disulfide bond</keyword>
<feature type="domain" description="EGF-like" evidence="16">
    <location>
        <begin position="527"/>
        <end position="564"/>
    </location>
</feature>
<feature type="disulfide bond" evidence="11">
    <location>
        <begin position="671"/>
        <end position="680"/>
    </location>
</feature>
<evidence type="ECO:0000256" key="12">
    <source>
        <dbReference type="PROSITE-ProRule" id="PRU00377"/>
    </source>
</evidence>
<feature type="signal peptide" evidence="15">
    <location>
        <begin position="1"/>
        <end position="25"/>
    </location>
</feature>
<accession>A0A068WBH6</accession>
<dbReference type="FunFam" id="2.10.25.10:FF:000018">
    <property type="entry name" value="Delta-like 1"/>
    <property type="match status" value="1"/>
</dbReference>
<dbReference type="GO" id="GO:0005112">
    <property type="term" value="F:Notch binding"/>
    <property type="evidence" value="ECO:0007669"/>
    <property type="project" value="TreeGrafter"/>
</dbReference>
<feature type="disulfide bond" evidence="11">
    <location>
        <begin position="757"/>
        <end position="766"/>
    </location>
</feature>
<keyword evidence="6 13" id="KW-0677">Repeat</keyword>
<reference evidence="18 19" key="1">
    <citation type="journal article" date="2013" name="Nature">
        <title>The genomes of four tapeworm species reveal adaptations to parasitism.</title>
        <authorList>
            <person name="Tsai I.J."/>
            <person name="Zarowiecki M."/>
            <person name="Holroyd N."/>
            <person name="Garciarrubio A."/>
            <person name="Sanchez-Flores A."/>
            <person name="Brooks K.L."/>
            <person name="Tracey A."/>
            <person name="Bobes R.J."/>
            <person name="Fragoso G."/>
            <person name="Sciutto E."/>
            <person name="Aslett M."/>
            <person name="Beasley H."/>
            <person name="Bennett H.M."/>
            <person name="Cai J."/>
            <person name="Camicia F."/>
            <person name="Clark R."/>
            <person name="Cucher M."/>
            <person name="De Silva N."/>
            <person name="Day T.A."/>
            <person name="Deplazes P."/>
            <person name="Estrada K."/>
            <person name="Fernandez C."/>
            <person name="Holland P.W."/>
            <person name="Hou J."/>
            <person name="Hu S."/>
            <person name="Huckvale T."/>
            <person name="Hung S.S."/>
            <person name="Kamenetzky L."/>
            <person name="Keane J.A."/>
            <person name="Kiss F."/>
            <person name="Koziol U."/>
            <person name="Lambert O."/>
            <person name="Liu K."/>
            <person name="Luo X."/>
            <person name="Luo Y."/>
            <person name="Macchiaroli N."/>
            <person name="Nichol S."/>
            <person name="Paps J."/>
            <person name="Parkinson J."/>
            <person name="Pouchkina-Stantcheva N."/>
            <person name="Riddiford N."/>
            <person name="Rosenzvit M."/>
            <person name="Salinas G."/>
            <person name="Wasmuth J.D."/>
            <person name="Zamanian M."/>
            <person name="Zheng Y."/>
            <person name="Cai X."/>
            <person name="Soberon X."/>
            <person name="Olson P.D."/>
            <person name="Laclette J.P."/>
            <person name="Brehm K."/>
            <person name="Berriman M."/>
            <person name="Garciarrubio A."/>
            <person name="Bobes R.J."/>
            <person name="Fragoso G."/>
            <person name="Sanchez-Flores A."/>
            <person name="Estrada K."/>
            <person name="Cevallos M.A."/>
            <person name="Morett E."/>
            <person name="Gonzalez V."/>
            <person name="Portillo T."/>
            <person name="Ochoa-Leyva A."/>
            <person name="Jose M.V."/>
            <person name="Sciutto E."/>
            <person name="Landa A."/>
            <person name="Jimenez L."/>
            <person name="Valdes V."/>
            <person name="Carrero J.C."/>
            <person name="Larralde C."/>
            <person name="Morales-Montor J."/>
            <person name="Limon-Lason J."/>
            <person name="Soberon X."/>
            <person name="Laclette J.P."/>
        </authorList>
    </citation>
    <scope>NUCLEOTIDE SEQUENCE [LARGE SCALE GENOMIC DNA]</scope>
</reference>
<dbReference type="Gene3D" id="2.60.40.3510">
    <property type="match status" value="1"/>
</dbReference>
<comment type="subcellular location">
    <subcellularLocation>
        <location evidence="1 13">Membrane</location>
        <topology evidence="1 13">Single-pass type I membrane protein</topology>
    </subcellularLocation>
</comment>
<reference evidence="18" key="2">
    <citation type="submission" date="2014-06" db="EMBL/GenBank/DDBJ databases">
        <authorList>
            <person name="Aslett M."/>
        </authorList>
    </citation>
    <scope>NUCLEOTIDE SEQUENCE</scope>
</reference>
<feature type="disulfide bond" evidence="11">
    <location>
        <begin position="321"/>
        <end position="330"/>
    </location>
</feature>
<feature type="domain" description="EGF-like" evidence="16">
    <location>
        <begin position="811"/>
        <end position="847"/>
    </location>
</feature>
<name>A0A068WBH6_ECHGR</name>
<feature type="disulfide bond" evidence="11">
    <location>
        <begin position="799"/>
        <end position="808"/>
    </location>
</feature>
<evidence type="ECO:0000256" key="8">
    <source>
        <dbReference type="ARBA" id="ARBA00023136"/>
    </source>
</evidence>
<dbReference type="PROSITE" id="PS51051">
    <property type="entry name" value="DSL"/>
    <property type="match status" value="1"/>
</dbReference>
<keyword evidence="2 13" id="KW-0217">Developmental protein</keyword>
<feature type="domain" description="EGF-like" evidence="16">
    <location>
        <begin position="409"/>
        <end position="451"/>
    </location>
</feature>
<dbReference type="PROSITE" id="PS00010">
    <property type="entry name" value="ASX_HYDROXYL"/>
    <property type="match status" value="3"/>
</dbReference>
<evidence type="ECO:0000256" key="6">
    <source>
        <dbReference type="ARBA" id="ARBA00022737"/>
    </source>
</evidence>
<dbReference type="InterPro" id="IPR001007">
    <property type="entry name" value="VWF_dom"/>
</dbReference>
<evidence type="ECO:0000256" key="4">
    <source>
        <dbReference type="ARBA" id="ARBA00022692"/>
    </source>
</evidence>
<dbReference type="SMART" id="SM00215">
    <property type="entry name" value="VWC_out"/>
    <property type="match status" value="1"/>
</dbReference>
<feature type="domain" description="EGF-like" evidence="16">
    <location>
        <begin position="849"/>
        <end position="885"/>
    </location>
</feature>
<feature type="domain" description="EGF-like" evidence="16">
    <location>
        <begin position="489"/>
        <end position="525"/>
    </location>
</feature>
<dbReference type="GO" id="GO:0019904">
    <property type="term" value="F:protein domain specific binding"/>
    <property type="evidence" value="ECO:0007669"/>
    <property type="project" value="UniProtKB-ARBA"/>
</dbReference>
<dbReference type="PANTHER" id="PTHR12916">
    <property type="entry name" value="CYTOCHROME C OXIDASE POLYPEPTIDE VIC-2"/>
    <property type="match status" value="1"/>
</dbReference>
<dbReference type="SMART" id="SM00179">
    <property type="entry name" value="EGF_CA"/>
    <property type="match status" value="13"/>
</dbReference>
<feature type="domain" description="EGF-like" evidence="16">
    <location>
        <begin position="642"/>
        <end position="681"/>
    </location>
</feature>
<dbReference type="SMART" id="SM00181">
    <property type="entry name" value="EGF"/>
    <property type="match status" value="16"/>
</dbReference>
<feature type="domain" description="EGF-like" evidence="16">
    <location>
        <begin position="224"/>
        <end position="257"/>
    </location>
</feature>
<evidence type="ECO:0000256" key="9">
    <source>
        <dbReference type="ARBA" id="ARBA00023157"/>
    </source>
</evidence>
<feature type="disulfide bond" evidence="11">
    <location>
        <begin position="875"/>
        <end position="884"/>
    </location>
</feature>
<feature type="disulfide bond" evidence="11">
    <location>
        <begin position="457"/>
        <end position="467"/>
    </location>
</feature>
<dbReference type="GO" id="GO:0030097">
    <property type="term" value="P:hemopoiesis"/>
    <property type="evidence" value="ECO:0007669"/>
    <property type="project" value="UniProtKB-ARBA"/>
</dbReference>